<accession>A0ABP7E0C0</accession>
<evidence type="ECO:0000256" key="2">
    <source>
        <dbReference type="SAM" id="SignalP"/>
    </source>
</evidence>
<feature type="chain" id="PRO_5046690865" description="Superoxide dismutase family protein" evidence="2">
    <location>
        <begin position="24"/>
        <end position="178"/>
    </location>
</feature>
<comment type="similarity">
    <text evidence="1">Belongs to the Cu-Zn superoxide dismutase family.</text>
</comment>
<dbReference type="RefSeq" id="WP_344948617.1">
    <property type="nucleotide sequence ID" value="NZ_BAABDC010000005.1"/>
</dbReference>
<protein>
    <recommendedName>
        <fullName evidence="5">Superoxide dismutase family protein</fullName>
    </recommendedName>
</protein>
<dbReference type="EMBL" id="BAABDC010000005">
    <property type="protein sequence ID" value="GAA3712503.1"/>
    <property type="molecule type" value="Genomic_DNA"/>
</dbReference>
<proteinExistence type="inferred from homology"/>
<gene>
    <name evidence="3" type="ORF">GCM10022399_31570</name>
</gene>
<comment type="caution">
    <text evidence="3">The sequence shown here is derived from an EMBL/GenBank/DDBJ whole genome shotgun (WGS) entry which is preliminary data.</text>
</comment>
<keyword evidence="2" id="KW-0732">Signal</keyword>
<feature type="signal peptide" evidence="2">
    <location>
        <begin position="1"/>
        <end position="23"/>
    </location>
</feature>
<dbReference type="SUPFAM" id="SSF49329">
    <property type="entry name" value="Cu,Zn superoxide dismutase-like"/>
    <property type="match status" value="1"/>
</dbReference>
<organism evidence="3 4">
    <name type="scientific">Terrabacter ginsenosidimutans</name>
    <dbReference type="NCBI Taxonomy" id="490575"/>
    <lineage>
        <taxon>Bacteria</taxon>
        <taxon>Bacillati</taxon>
        <taxon>Actinomycetota</taxon>
        <taxon>Actinomycetes</taxon>
        <taxon>Micrococcales</taxon>
        <taxon>Intrasporangiaceae</taxon>
        <taxon>Terrabacter</taxon>
    </lineage>
</organism>
<dbReference type="Gene3D" id="2.60.40.200">
    <property type="entry name" value="Superoxide dismutase, copper/zinc binding domain"/>
    <property type="match status" value="1"/>
</dbReference>
<dbReference type="InterPro" id="IPR036423">
    <property type="entry name" value="SOD-like_Cu/Zn_dom_sf"/>
</dbReference>
<evidence type="ECO:0000313" key="4">
    <source>
        <dbReference type="Proteomes" id="UP001501468"/>
    </source>
</evidence>
<evidence type="ECO:0000256" key="1">
    <source>
        <dbReference type="ARBA" id="ARBA00010457"/>
    </source>
</evidence>
<reference evidence="4" key="1">
    <citation type="journal article" date="2019" name="Int. J. Syst. Evol. Microbiol.">
        <title>The Global Catalogue of Microorganisms (GCM) 10K type strain sequencing project: providing services to taxonomists for standard genome sequencing and annotation.</title>
        <authorList>
            <consortium name="The Broad Institute Genomics Platform"/>
            <consortium name="The Broad Institute Genome Sequencing Center for Infectious Disease"/>
            <person name="Wu L."/>
            <person name="Ma J."/>
        </authorList>
    </citation>
    <scope>NUCLEOTIDE SEQUENCE [LARGE SCALE GENOMIC DNA]</scope>
    <source>
        <strain evidence="4">JCM 17125</strain>
    </source>
</reference>
<name>A0ABP7E0C0_9MICO</name>
<sequence>MEHKGLRGGAAVLVGLSASVAVAATAVAGATVLRFADGLKDYSSAAAGPFDHATARLQLVDRATATTAVLHVRGVDPAVAGRTFGAHLHDGPCSSDAPAAASGHYNADAHAGHVPVVVSRQTEVWLDFTVDASGAGDSSTAVRFPVEPGARSVVVHAAPTDPATGLAGARLACLPVEW</sequence>
<evidence type="ECO:0000313" key="3">
    <source>
        <dbReference type="EMBL" id="GAA3712503.1"/>
    </source>
</evidence>
<evidence type="ECO:0008006" key="5">
    <source>
        <dbReference type="Google" id="ProtNLM"/>
    </source>
</evidence>
<keyword evidence="4" id="KW-1185">Reference proteome</keyword>
<dbReference type="Proteomes" id="UP001501468">
    <property type="component" value="Unassembled WGS sequence"/>
</dbReference>